<evidence type="ECO:0000313" key="2">
    <source>
        <dbReference type="EMBL" id="KAK2150623.1"/>
    </source>
</evidence>
<gene>
    <name evidence="2" type="ORF">LSH36_398g02011</name>
</gene>
<dbReference type="AlphaFoldDB" id="A0AAD9N069"/>
<evidence type="ECO:0000313" key="3">
    <source>
        <dbReference type="Proteomes" id="UP001208570"/>
    </source>
</evidence>
<feature type="compositionally biased region" description="Polar residues" evidence="1">
    <location>
        <begin position="30"/>
        <end position="46"/>
    </location>
</feature>
<dbReference type="Proteomes" id="UP001208570">
    <property type="component" value="Unassembled WGS sequence"/>
</dbReference>
<protein>
    <submittedName>
        <fullName evidence="2">Uncharacterized protein</fullName>
    </submittedName>
</protein>
<accession>A0AAD9N069</accession>
<proteinExistence type="predicted"/>
<comment type="caution">
    <text evidence="2">The sequence shown here is derived from an EMBL/GenBank/DDBJ whole genome shotgun (WGS) entry which is preliminary data.</text>
</comment>
<organism evidence="2 3">
    <name type="scientific">Paralvinella palmiformis</name>
    <dbReference type="NCBI Taxonomy" id="53620"/>
    <lineage>
        <taxon>Eukaryota</taxon>
        <taxon>Metazoa</taxon>
        <taxon>Spiralia</taxon>
        <taxon>Lophotrochozoa</taxon>
        <taxon>Annelida</taxon>
        <taxon>Polychaeta</taxon>
        <taxon>Sedentaria</taxon>
        <taxon>Canalipalpata</taxon>
        <taxon>Terebellida</taxon>
        <taxon>Terebelliformia</taxon>
        <taxon>Alvinellidae</taxon>
        <taxon>Paralvinella</taxon>
    </lineage>
</organism>
<feature type="compositionally biased region" description="Polar residues" evidence="1">
    <location>
        <begin position="1"/>
        <end position="19"/>
    </location>
</feature>
<feature type="region of interest" description="Disordered" evidence="1">
    <location>
        <begin position="108"/>
        <end position="129"/>
    </location>
</feature>
<sequence>MASQSPTENGQLVSGSTNISDKDAIKSPADAQNPTDDPNVNNQVTESGDKTRENAAPGSDGTVPNVELPGLIQANQGAKTLESSSHLKAADNLPSLSPNVAALGRIPPAPKNIVGNHRTMPNRSTDQIRHPNQMPLVKMSTVTMAARQRAPSSRMYYNNYVETRKPRKTITWDEATNARPPLRIDMDGPGPCSYSPRNKPLYETNAPSWSFGRKTFVEKELFIIEYRYESDIKQSALFFMNLLMDAGFNIVKDPLDMSKLGDTGCELGELEAREHLGKKLGFKRKISGHRKPTFIVIERNVYIFKAHSDSTSSVAISGQLTTTDVSHRKCHVIFLIRDVHIKNTVIKQGNWPEGSKVRRFRVFSGRRIPLKKKNSQAFATRKGAYVV</sequence>
<evidence type="ECO:0000256" key="1">
    <source>
        <dbReference type="SAM" id="MobiDB-lite"/>
    </source>
</evidence>
<dbReference type="EMBL" id="JAODUP010000398">
    <property type="protein sequence ID" value="KAK2150623.1"/>
    <property type="molecule type" value="Genomic_DNA"/>
</dbReference>
<keyword evidence="3" id="KW-1185">Reference proteome</keyword>
<name>A0AAD9N069_9ANNE</name>
<feature type="region of interest" description="Disordered" evidence="1">
    <location>
        <begin position="1"/>
        <end position="67"/>
    </location>
</feature>
<dbReference type="Pfam" id="PF07004">
    <property type="entry name" value="SHIPPO-rpt"/>
    <property type="match status" value="1"/>
</dbReference>
<dbReference type="InterPro" id="IPR010736">
    <property type="entry name" value="SHIPPO-rpt"/>
</dbReference>
<reference evidence="2" key="1">
    <citation type="journal article" date="2023" name="Mol. Biol. Evol.">
        <title>Third-Generation Sequencing Reveals the Adaptive Role of the Epigenome in Three Deep-Sea Polychaetes.</title>
        <authorList>
            <person name="Perez M."/>
            <person name="Aroh O."/>
            <person name="Sun Y."/>
            <person name="Lan Y."/>
            <person name="Juniper S.K."/>
            <person name="Young C.R."/>
            <person name="Angers B."/>
            <person name="Qian P.Y."/>
        </authorList>
    </citation>
    <scope>NUCLEOTIDE SEQUENCE</scope>
    <source>
        <strain evidence="2">P08H-3</strain>
    </source>
</reference>